<feature type="domain" description="Endonuclease/exonuclease/phosphatase" evidence="2">
    <location>
        <begin position="109"/>
        <end position="310"/>
    </location>
</feature>
<keyword evidence="1" id="KW-0472">Membrane</keyword>
<keyword evidence="3" id="KW-0255">Endonuclease</keyword>
<dbReference type="Pfam" id="PF03372">
    <property type="entry name" value="Exo_endo_phos"/>
    <property type="match status" value="1"/>
</dbReference>
<keyword evidence="1" id="KW-1133">Transmembrane helix</keyword>
<sequence>MRARVVVFWAVVGVLGLPALLLTFTRLIEPYGELWIQVEAFTPLGLLLYAVVLAALVARLLAVRRWWSVTTVTAVVALGCLGLHGWWYAPQVTGANPPPARDATPLVVMTANLQFGGADGVEVVRRASEAEVGLLVVQEITTAVLADMDRAGLADLLPHRIGVPGGGARGTMAFARGELSGSMPLSTTNDSWSFRLDDLTVIAVHAAWPPDTTRWYADHHAIARATDRLEPDLVVGDFNATDDHAPMRALADAGYRDAGELANEGWQATWPTSGLFDVVGVPLAQIDHVLVGGSLAALSTRTVGVPGSDHRAVLATVAPR</sequence>
<keyword evidence="3" id="KW-0540">Nuclease</keyword>
<keyword evidence="3" id="KW-0378">Hydrolase</keyword>
<evidence type="ECO:0000259" key="2">
    <source>
        <dbReference type="Pfam" id="PF03372"/>
    </source>
</evidence>
<feature type="transmembrane region" description="Helical" evidence="1">
    <location>
        <begin position="40"/>
        <end position="62"/>
    </location>
</feature>
<evidence type="ECO:0000313" key="4">
    <source>
        <dbReference type="Proteomes" id="UP000589626"/>
    </source>
</evidence>
<feature type="transmembrane region" description="Helical" evidence="1">
    <location>
        <begin position="69"/>
        <end position="89"/>
    </location>
</feature>
<keyword evidence="4" id="KW-1185">Reference proteome</keyword>
<dbReference type="SUPFAM" id="SSF56219">
    <property type="entry name" value="DNase I-like"/>
    <property type="match status" value="1"/>
</dbReference>
<evidence type="ECO:0000313" key="3">
    <source>
        <dbReference type="EMBL" id="MBB3043540.1"/>
    </source>
</evidence>
<dbReference type="GO" id="GO:0004527">
    <property type="term" value="F:exonuclease activity"/>
    <property type="evidence" value="ECO:0007669"/>
    <property type="project" value="UniProtKB-KW"/>
</dbReference>
<comment type="caution">
    <text evidence="3">The sequence shown here is derived from an EMBL/GenBank/DDBJ whole genome shotgun (WGS) entry which is preliminary data.</text>
</comment>
<name>A0A7W4VXG8_9ACTN</name>
<reference evidence="3 4" key="1">
    <citation type="submission" date="2020-08" db="EMBL/GenBank/DDBJ databases">
        <title>Sequencing the genomes of 1000 actinobacteria strains.</title>
        <authorList>
            <person name="Klenk H.-P."/>
        </authorList>
    </citation>
    <scope>NUCLEOTIDE SEQUENCE [LARGE SCALE GENOMIC DNA]</scope>
    <source>
        <strain evidence="3 4">DSM 105498</strain>
    </source>
</reference>
<feature type="transmembrane region" description="Helical" evidence="1">
    <location>
        <begin position="7"/>
        <end position="28"/>
    </location>
</feature>
<proteinExistence type="predicted"/>
<dbReference type="InterPro" id="IPR036691">
    <property type="entry name" value="Endo/exonu/phosph_ase_sf"/>
</dbReference>
<protein>
    <submittedName>
        <fullName evidence="3">Endonuclease/exonuclease/phosphatase (EEP) superfamily protein YafD</fullName>
    </submittedName>
</protein>
<dbReference type="InterPro" id="IPR005135">
    <property type="entry name" value="Endo/exonuclease/phosphatase"/>
</dbReference>
<accession>A0A7W4VXG8</accession>
<dbReference type="Gene3D" id="3.60.10.10">
    <property type="entry name" value="Endonuclease/exonuclease/phosphatase"/>
    <property type="match status" value="1"/>
</dbReference>
<organism evidence="3 4">
    <name type="scientific">Nocardioides soli</name>
    <dbReference type="NCBI Taxonomy" id="1036020"/>
    <lineage>
        <taxon>Bacteria</taxon>
        <taxon>Bacillati</taxon>
        <taxon>Actinomycetota</taxon>
        <taxon>Actinomycetes</taxon>
        <taxon>Propionibacteriales</taxon>
        <taxon>Nocardioidaceae</taxon>
        <taxon>Nocardioides</taxon>
    </lineage>
</organism>
<keyword evidence="1" id="KW-0812">Transmembrane</keyword>
<dbReference type="GO" id="GO:0004519">
    <property type="term" value="F:endonuclease activity"/>
    <property type="evidence" value="ECO:0007669"/>
    <property type="project" value="UniProtKB-KW"/>
</dbReference>
<keyword evidence="3" id="KW-0269">Exonuclease</keyword>
<evidence type="ECO:0000256" key="1">
    <source>
        <dbReference type="SAM" id="Phobius"/>
    </source>
</evidence>
<dbReference type="AlphaFoldDB" id="A0A7W4VXG8"/>
<dbReference type="EMBL" id="JACHWR010000002">
    <property type="protein sequence ID" value="MBB3043540.1"/>
    <property type="molecule type" value="Genomic_DNA"/>
</dbReference>
<dbReference type="Proteomes" id="UP000589626">
    <property type="component" value="Unassembled WGS sequence"/>
</dbReference>
<gene>
    <name evidence="3" type="ORF">FHU40_003358</name>
</gene>
<dbReference type="RefSeq" id="WP_183593347.1">
    <property type="nucleotide sequence ID" value="NZ_JACHWR010000002.1"/>
</dbReference>